<dbReference type="GO" id="GO:1902600">
    <property type="term" value="P:proton transmembrane transport"/>
    <property type="evidence" value="ECO:0007669"/>
    <property type="project" value="InterPro"/>
</dbReference>
<dbReference type="PANTHER" id="PTHR31102">
    <property type="match status" value="1"/>
</dbReference>
<dbReference type="InterPro" id="IPR038770">
    <property type="entry name" value="Na+/solute_symporter_sf"/>
</dbReference>
<keyword evidence="3 5" id="KW-1133">Transmembrane helix</keyword>
<keyword evidence="4 5" id="KW-0472">Membrane</keyword>
<evidence type="ECO:0000256" key="4">
    <source>
        <dbReference type="ARBA" id="ARBA00023136"/>
    </source>
</evidence>
<dbReference type="KEGG" id="sns:VC03_05180"/>
<feature type="transmembrane region" description="Helical" evidence="5">
    <location>
        <begin position="182"/>
        <end position="204"/>
    </location>
</feature>
<evidence type="ECO:0000259" key="6">
    <source>
        <dbReference type="Pfam" id="PF00999"/>
    </source>
</evidence>
<evidence type="ECO:0000256" key="3">
    <source>
        <dbReference type="ARBA" id="ARBA00022989"/>
    </source>
</evidence>
<feature type="transmembrane region" description="Helical" evidence="5">
    <location>
        <begin position="323"/>
        <end position="345"/>
    </location>
</feature>
<feature type="transmembrane region" description="Helical" evidence="5">
    <location>
        <begin position="288"/>
        <end position="311"/>
    </location>
</feature>
<dbReference type="RefSeq" id="WP_046328976.1">
    <property type="nucleotide sequence ID" value="NZ_CP011280.1"/>
</dbReference>
<organism evidence="7 8">
    <name type="scientific">Sneathia vaginalis</name>
    <dbReference type="NCBI Taxonomy" id="187101"/>
    <lineage>
        <taxon>Bacteria</taxon>
        <taxon>Fusobacteriati</taxon>
        <taxon>Fusobacteriota</taxon>
        <taxon>Fusobacteriia</taxon>
        <taxon>Fusobacteriales</taxon>
        <taxon>Leptotrichiaceae</taxon>
        <taxon>Sneathia</taxon>
    </lineage>
</organism>
<accession>A0A0E3ZC16</accession>
<dbReference type="GO" id="GO:0015297">
    <property type="term" value="F:antiporter activity"/>
    <property type="evidence" value="ECO:0007669"/>
    <property type="project" value="InterPro"/>
</dbReference>
<feature type="transmembrane region" description="Helical" evidence="5">
    <location>
        <begin position="146"/>
        <end position="170"/>
    </location>
</feature>
<feature type="transmembrane region" description="Helical" evidence="5">
    <location>
        <begin position="80"/>
        <end position="102"/>
    </location>
</feature>
<feature type="transmembrane region" description="Helical" evidence="5">
    <location>
        <begin position="26"/>
        <end position="42"/>
    </location>
</feature>
<feature type="domain" description="Cation/H+ exchanger transmembrane" evidence="6">
    <location>
        <begin position="9"/>
        <end position="367"/>
    </location>
</feature>
<comment type="subcellular location">
    <subcellularLocation>
        <location evidence="1">Membrane</location>
        <topology evidence="1">Multi-pass membrane protein</topology>
    </subcellularLocation>
</comment>
<dbReference type="OrthoDB" id="9790604at2"/>
<dbReference type="GO" id="GO:0016020">
    <property type="term" value="C:membrane"/>
    <property type="evidence" value="ECO:0007669"/>
    <property type="project" value="UniProtKB-SubCell"/>
</dbReference>
<feature type="transmembrane region" description="Helical" evidence="5">
    <location>
        <begin position="351"/>
        <end position="372"/>
    </location>
</feature>
<dbReference type="HOGENOM" id="CLU_018415_1_0_0"/>
<dbReference type="STRING" id="187101.VC03_05180"/>
<evidence type="ECO:0000256" key="1">
    <source>
        <dbReference type="ARBA" id="ARBA00004141"/>
    </source>
</evidence>
<evidence type="ECO:0000313" key="7">
    <source>
        <dbReference type="EMBL" id="AKC95872.1"/>
    </source>
</evidence>
<dbReference type="Gene3D" id="1.20.1530.20">
    <property type="match status" value="1"/>
</dbReference>
<protein>
    <submittedName>
        <fullName evidence="7">Potassium transporter</fullName>
    </submittedName>
</protein>
<evidence type="ECO:0000313" key="8">
    <source>
        <dbReference type="Proteomes" id="UP000033103"/>
    </source>
</evidence>
<gene>
    <name evidence="7" type="ORF">VC03_05180</name>
</gene>
<keyword evidence="2 5" id="KW-0812">Transmembrane</keyword>
<dbReference type="Pfam" id="PF00999">
    <property type="entry name" value="Na_H_Exchanger"/>
    <property type="match status" value="1"/>
</dbReference>
<name>A0A0E3ZC16_9FUSO</name>
<evidence type="ECO:0000256" key="2">
    <source>
        <dbReference type="ARBA" id="ARBA00022692"/>
    </source>
</evidence>
<proteinExistence type="predicted"/>
<keyword evidence="8" id="KW-1185">Reference proteome</keyword>
<dbReference type="AlphaFoldDB" id="A0A0E3ZC16"/>
<dbReference type="PATRIC" id="fig|1069640.6.peg.1025"/>
<feature type="transmembrane region" description="Helical" evidence="5">
    <location>
        <begin position="263"/>
        <end position="282"/>
    </location>
</feature>
<dbReference type="InterPro" id="IPR006153">
    <property type="entry name" value="Cation/H_exchanger_TM"/>
</dbReference>
<sequence length="380" mass="41865">MLQSLAIILLLGLVFSKILEKFKIPGLIGMIIVGICISKFMHPKIFNISSDLRQIALIVILTRSGLSLNLDNLKKVGRPAMLLCFLPATFEMIACSIIAPMIFKISHLEGALLGSVLAAVSPAVVSPRMIRMIENKVGIKKGIPEMILAGASVDDVYVIVFFTSFLTLLSKNTLSYMEFVKLPISIVLGIVFGVILGKVMLYIYKKIEMNSVSMTITLISISFLAIKIQDFLPIAVLLSLMVMGMTINRSKDICQKLNTSYMNLWKVFEILLFVLVGVSIKVEYLKENFILGILLILLILIFRMLAVYICVLRTNLNTKERVFCMLAYIPKATVQAAIGGVPLAMGLNCGSLVLTISAIAILFTAPIGAYLIDNTQQYIV</sequence>
<dbReference type="PANTHER" id="PTHR31102:SF1">
    <property type="entry name" value="CATION_H+ EXCHANGER DOMAIN-CONTAINING PROTEIN"/>
    <property type="match status" value="1"/>
</dbReference>
<reference evidence="7 8" key="1">
    <citation type="journal article" date="2012" name="BMC Genomics">
        <title>Genomic sequence analysis and characterization of Sneathia amnii sp. nov.</title>
        <authorList>
            <consortium name="Vaginal Microbiome Consortium (additional members)"/>
            <person name="Harwich M.D.Jr."/>
            <person name="Serrano M.G."/>
            <person name="Fettweis J.M."/>
            <person name="Alves J.M."/>
            <person name="Reimers M.A."/>
            <person name="Buck G.A."/>
            <person name="Jefferson K.K."/>
        </authorList>
    </citation>
    <scope>NUCLEOTIDE SEQUENCE [LARGE SCALE GENOMIC DNA]</scope>
    <source>
        <strain evidence="7 8">SN35</strain>
    </source>
</reference>
<dbReference type="InterPro" id="IPR051843">
    <property type="entry name" value="CPA1_transporter"/>
</dbReference>
<evidence type="ECO:0000256" key="5">
    <source>
        <dbReference type="SAM" id="Phobius"/>
    </source>
</evidence>
<dbReference type="EMBL" id="CP011280">
    <property type="protein sequence ID" value="AKC95872.1"/>
    <property type="molecule type" value="Genomic_DNA"/>
</dbReference>
<dbReference type="Proteomes" id="UP000033103">
    <property type="component" value="Chromosome"/>
</dbReference>